<evidence type="ECO:0000313" key="2">
    <source>
        <dbReference type="EMBL" id="OAT66884.1"/>
    </source>
</evidence>
<reference evidence="2 3" key="1">
    <citation type="submission" date="2016-01" db="EMBL/GenBank/DDBJ databases">
        <title>Mycobacterium immunogenum strain CD11_6 genome sequencing and assembly.</title>
        <authorList>
            <person name="Kaur G."/>
            <person name="Nair G.R."/>
            <person name="Mayilraj S."/>
        </authorList>
    </citation>
    <scope>NUCLEOTIDE SEQUENCE [LARGE SCALE GENOMIC DNA]</scope>
    <source>
        <strain evidence="2 3">CD11-6</strain>
    </source>
</reference>
<dbReference type="InterPro" id="IPR029058">
    <property type="entry name" value="AB_hydrolase_fold"/>
</dbReference>
<sequence length="391" mass="42159">MIRTGAIRYATANRFEPPRPVTDDRRSSGAICPQSPSRLEGVLGVPDPRLPQSEDCLNLSIVTPGCDDARRPVMVWLHGGAFVSGGGLQSWYDGARLSAEQNVVVVSVNYRLGAFGFLYLAGVSPGNLGLLDQVEALRWVRRHIADYGGDPANVTVFGQSAGGLSTALLLGIPEARGLFHRAIMQSAPLISTHRPAQAEKFGRELVAQLGADPRSVAPDALLRATGKAVMSRTRTPVFIPFAPVVGVYPVSAEPFMVNGGGRDVMYGWTRDEVTAFGASLRIAPGLSKVIFGRHTRRFRDQLVAKGSRVFSYRIDWRPSGSPFGATHCVELPLLLGDRESWSAAPVLGDVGWDEVDRFGRAVRAAWASFARNGTPDTAQLAGWPITVRSSK</sequence>
<evidence type="ECO:0000313" key="3">
    <source>
        <dbReference type="Proteomes" id="UP000186919"/>
    </source>
</evidence>
<gene>
    <name evidence="2" type="ORF">AWB85_14745</name>
</gene>
<dbReference type="AlphaFoldDB" id="A0A179V588"/>
<organism evidence="2 3">
    <name type="scientific">Mycobacteroides immunogenum</name>
    <dbReference type="NCBI Taxonomy" id="83262"/>
    <lineage>
        <taxon>Bacteria</taxon>
        <taxon>Bacillati</taxon>
        <taxon>Actinomycetota</taxon>
        <taxon>Actinomycetes</taxon>
        <taxon>Mycobacteriales</taxon>
        <taxon>Mycobacteriaceae</taxon>
        <taxon>Mycobacteroides</taxon>
    </lineage>
</organism>
<dbReference type="ESTHER" id="9myco-a0a179v588">
    <property type="family name" value="Carb_B_Bacteria"/>
</dbReference>
<protein>
    <recommendedName>
        <fullName evidence="1">Carboxylesterase type B domain-containing protein</fullName>
    </recommendedName>
</protein>
<comment type="caution">
    <text evidence="2">The sequence shown here is derived from an EMBL/GenBank/DDBJ whole genome shotgun (WGS) entry which is preliminary data.</text>
</comment>
<accession>A0A179V588</accession>
<name>A0A179V588_9MYCO</name>
<evidence type="ECO:0000259" key="1">
    <source>
        <dbReference type="Pfam" id="PF00135"/>
    </source>
</evidence>
<dbReference type="RefSeq" id="WP_064632759.1">
    <property type="nucleotide sequence ID" value="NZ_LQYE01000031.1"/>
</dbReference>
<dbReference type="Proteomes" id="UP000186919">
    <property type="component" value="Unassembled WGS sequence"/>
</dbReference>
<dbReference type="InterPro" id="IPR002018">
    <property type="entry name" value="CarbesteraseB"/>
</dbReference>
<dbReference type="Gene3D" id="3.40.50.1820">
    <property type="entry name" value="alpha/beta hydrolase"/>
    <property type="match status" value="1"/>
</dbReference>
<dbReference type="InterPro" id="IPR050309">
    <property type="entry name" value="Type-B_Carboxylest/Lipase"/>
</dbReference>
<dbReference type="Pfam" id="PF00135">
    <property type="entry name" value="COesterase"/>
    <property type="match status" value="1"/>
</dbReference>
<proteinExistence type="predicted"/>
<dbReference type="PANTHER" id="PTHR11559">
    <property type="entry name" value="CARBOXYLESTERASE"/>
    <property type="match status" value="1"/>
</dbReference>
<dbReference type="EMBL" id="LQYE01000031">
    <property type="protein sequence ID" value="OAT66884.1"/>
    <property type="molecule type" value="Genomic_DNA"/>
</dbReference>
<feature type="domain" description="Carboxylesterase type B" evidence="1">
    <location>
        <begin position="7"/>
        <end position="278"/>
    </location>
</feature>
<dbReference type="SUPFAM" id="SSF53474">
    <property type="entry name" value="alpha/beta-Hydrolases"/>
    <property type="match status" value="1"/>
</dbReference>